<evidence type="ECO:0000256" key="4">
    <source>
        <dbReference type="ARBA" id="ARBA00023315"/>
    </source>
</evidence>
<dbReference type="InterPro" id="IPR001451">
    <property type="entry name" value="Hexapep"/>
</dbReference>
<dbReference type="InterPro" id="IPR018357">
    <property type="entry name" value="Hexapep_transf_CS"/>
</dbReference>
<dbReference type="EMBL" id="FXTH01000019">
    <property type="protein sequence ID" value="SMO87592.1"/>
    <property type="molecule type" value="Genomic_DNA"/>
</dbReference>
<evidence type="ECO:0000256" key="2">
    <source>
        <dbReference type="ARBA" id="ARBA00022679"/>
    </source>
</evidence>
<dbReference type="PROSITE" id="PS00101">
    <property type="entry name" value="HEXAPEP_TRANSFERASES"/>
    <property type="match status" value="1"/>
</dbReference>
<organism evidence="5 6">
    <name type="scientific">Fodinibius sediminis</name>
    <dbReference type="NCBI Taxonomy" id="1214077"/>
    <lineage>
        <taxon>Bacteria</taxon>
        <taxon>Pseudomonadati</taxon>
        <taxon>Balneolota</taxon>
        <taxon>Balneolia</taxon>
        <taxon>Balneolales</taxon>
        <taxon>Balneolaceae</taxon>
        <taxon>Fodinibius</taxon>
    </lineage>
</organism>
<reference evidence="5 6" key="1">
    <citation type="submission" date="2017-05" db="EMBL/GenBank/DDBJ databases">
        <authorList>
            <person name="Varghese N."/>
            <person name="Submissions S."/>
        </authorList>
    </citation>
    <scope>NUCLEOTIDE SEQUENCE [LARGE SCALE GENOMIC DNA]</scope>
    <source>
        <strain evidence="5 6">DSM 21194</strain>
    </source>
</reference>
<dbReference type="SUPFAM" id="SSF51161">
    <property type="entry name" value="Trimeric LpxA-like enzymes"/>
    <property type="match status" value="1"/>
</dbReference>
<keyword evidence="6" id="KW-1185">Reference proteome</keyword>
<evidence type="ECO:0000313" key="5">
    <source>
        <dbReference type="EMBL" id="SMO87592.1"/>
    </source>
</evidence>
<dbReference type="RefSeq" id="WP_142715748.1">
    <property type="nucleotide sequence ID" value="NZ_FXTH01000019.1"/>
</dbReference>
<dbReference type="GO" id="GO:0005829">
    <property type="term" value="C:cytosol"/>
    <property type="evidence" value="ECO:0007669"/>
    <property type="project" value="TreeGrafter"/>
</dbReference>
<dbReference type="Pfam" id="PF00132">
    <property type="entry name" value="Hexapep"/>
    <property type="match status" value="1"/>
</dbReference>
<dbReference type="Gene3D" id="2.160.10.10">
    <property type="entry name" value="Hexapeptide repeat proteins"/>
    <property type="match status" value="1"/>
</dbReference>
<dbReference type="InterPro" id="IPR011004">
    <property type="entry name" value="Trimer_LpxA-like_sf"/>
</dbReference>
<dbReference type="GO" id="GO:0008374">
    <property type="term" value="F:O-acyltransferase activity"/>
    <property type="evidence" value="ECO:0007669"/>
    <property type="project" value="TreeGrafter"/>
</dbReference>
<dbReference type="PANTHER" id="PTHR23416">
    <property type="entry name" value="SIALIC ACID SYNTHASE-RELATED"/>
    <property type="match status" value="1"/>
</dbReference>
<name>A0A521EUJ5_9BACT</name>
<dbReference type="PANTHER" id="PTHR23416:SF23">
    <property type="entry name" value="ACETYLTRANSFERASE C18B11.09C-RELATED"/>
    <property type="match status" value="1"/>
</dbReference>
<proteinExistence type="inferred from homology"/>
<keyword evidence="4" id="KW-0012">Acyltransferase</keyword>
<sequence length="173" mass="19456">MSFWRKLYFAVYLLFFKNTAEDYRPYALFFPAIRRFLVTNYLKKCGVNLRVKSGSEISPKSEVGHDSELGTRCMIQSHCSIGSNVIMGPDIKIYSRNHQYSQLDTPIQYQGKKQYRTKVGDDVWIGANVIILAGVEVGNHVIIAAGAVVTKDVPDYAIVGGNPAKVISYRNEK</sequence>
<dbReference type="CDD" id="cd04647">
    <property type="entry name" value="LbH_MAT_like"/>
    <property type="match status" value="1"/>
</dbReference>
<dbReference type="OrthoDB" id="9814490at2"/>
<dbReference type="AlphaFoldDB" id="A0A521EUJ5"/>
<protein>
    <submittedName>
        <fullName evidence="5">Maltose O-acetyltransferase</fullName>
    </submittedName>
</protein>
<gene>
    <name evidence="5" type="ORF">SAMN06265218_11917</name>
</gene>
<accession>A0A521EUJ5</accession>
<evidence type="ECO:0000256" key="3">
    <source>
        <dbReference type="ARBA" id="ARBA00022737"/>
    </source>
</evidence>
<keyword evidence="3" id="KW-0677">Repeat</keyword>
<keyword evidence="2 5" id="KW-0808">Transferase</keyword>
<evidence type="ECO:0000256" key="1">
    <source>
        <dbReference type="ARBA" id="ARBA00007274"/>
    </source>
</evidence>
<dbReference type="Proteomes" id="UP000317593">
    <property type="component" value="Unassembled WGS sequence"/>
</dbReference>
<dbReference type="InterPro" id="IPR051159">
    <property type="entry name" value="Hexapeptide_acetyltransf"/>
</dbReference>
<evidence type="ECO:0000313" key="6">
    <source>
        <dbReference type="Proteomes" id="UP000317593"/>
    </source>
</evidence>
<comment type="similarity">
    <text evidence="1">Belongs to the transferase hexapeptide repeat family.</text>
</comment>